<dbReference type="SMART" id="SM00612">
    <property type="entry name" value="Kelch"/>
    <property type="match status" value="5"/>
</dbReference>
<feature type="region of interest" description="Disordered" evidence="7">
    <location>
        <begin position="978"/>
        <end position="999"/>
    </location>
</feature>
<evidence type="ECO:0000256" key="6">
    <source>
        <dbReference type="PROSITE-ProRule" id="PRU01240"/>
    </source>
</evidence>
<dbReference type="NCBIfam" id="NF038128">
    <property type="entry name" value="choice_anch_J"/>
    <property type="match status" value="1"/>
</dbReference>
<protein>
    <submittedName>
        <fullName evidence="10">Subtilisin family serine protease</fullName>
    </submittedName>
</protein>
<dbReference type="InterPro" id="IPR013320">
    <property type="entry name" value="ConA-like_dom_sf"/>
</dbReference>
<dbReference type="InterPro" id="IPR015500">
    <property type="entry name" value="Peptidase_S8_subtilisin-rel"/>
</dbReference>
<dbReference type="PROSITE" id="PS51892">
    <property type="entry name" value="SUBTILASE"/>
    <property type="match status" value="1"/>
</dbReference>
<evidence type="ECO:0000256" key="4">
    <source>
        <dbReference type="ARBA" id="ARBA00022825"/>
    </source>
</evidence>
<feature type="active site" description="Charge relay system" evidence="5 6">
    <location>
        <position position="404"/>
    </location>
</feature>
<dbReference type="Pfam" id="PF24681">
    <property type="entry name" value="Kelch_KLHDC2_KLHL20_DRC7"/>
    <property type="match status" value="1"/>
</dbReference>
<evidence type="ECO:0000256" key="8">
    <source>
        <dbReference type="SAM" id="SignalP"/>
    </source>
</evidence>
<dbReference type="PRINTS" id="PR00723">
    <property type="entry name" value="SUBTILISIN"/>
</dbReference>
<feature type="region of interest" description="Disordered" evidence="7">
    <location>
        <begin position="369"/>
        <end position="389"/>
    </location>
</feature>
<dbReference type="Pfam" id="PF13620">
    <property type="entry name" value="CarboxypepD_reg"/>
    <property type="match status" value="1"/>
</dbReference>
<dbReference type="SUPFAM" id="SSF49464">
    <property type="entry name" value="Carboxypeptidase regulatory domain-like"/>
    <property type="match status" value="2"/>
</dbReference>
<dbReference type="InterPro" id="IPR051048">
    <property type="entry name" value="Peptidase_S8/S53_subtilisin"/>
</dbReference>
<gene>
    <name evidence="10" type="ORF">BDK92_6483</name>
</gene>
<dbReference type="PANTHER" id="PTHR43399">
    <property type="entry name" value="SUBTILISIN-RELATED"/>
    <property type="match status" value="1"/>
</dbReference>
<dbReference type="PROSITE" id="PS00138">
    <property type="entry name" value="SUBTILASE_SER"/>
    <property type="match status" value="1"/>
</dbReference>
<accession>A0A495JT84</accession>
<sequence length="1457" mass="151190">MLRPAVAIAAAIVLGFTAQPVVAVAAPASAPVDSQVLRESSGTGGTTFMVYLKERAKLDAAAKLRDADTRSAEVHRQLTGTADRTQSGLRALLNTKRARYTSYWIANALRVEGDRALVEAIAARPEVARIDPVRTYEVVRPAPGNTTAKAGAAGAEWGIANIEAPRVWDEFGDRGEGIVVANIDGGVQYDHPALVGKYRGNNGDGTFTNDYNWYDPSGVCTGETPCDTSGHGTHTMGTMVGDDGAGNQTGVAPGAKWIAAKACEGSWCSDASLLNAGQWMLAPTDRNGQNPRPDLRPDIVNNSWGGGQGNLWYKQVVDAWRAAGIFAVFSAGNSGPACNTANSPGDYPGSYAVGGFNATNQVYSYSSRGSSSADGGIKPNISAPGEDVRSTWPGSGYTTISGTSMAAPHVSGTVALIWSAAPSLRRDLAATEKLLGETATDVDATECGGTAANNNVFGEGRLNAYQAVLKAPRGDVGRISGRVTDAATGEPLSGVTITTGGPHGVTGTDGDYTLSLPPGEHTLTASAYGYTSRTVAVTVVVGGSLTENFALAAQPMVTVSGRVTDGSGHGWPLYARIDVSGRPGGPVFTDPVTGRYSFTVPANTAYTLGTTAQYSGYRKVTSTVPVADVAKTVNIKVPVDHGCTAAGYSGSFTAPLFATETFDGTRVPAGWSVVNRTESPGWAFDDPGNRGNSTGGSGNFAMVDSIRQGLDARQDTDLISPTFDLTGIGAPYLRFNSDLYATATDDMGDVDVSTDGGTTWTNVWHGDDYRRGPVQELVPLEPAAGQADVRVRFRYSANFGWWWGVDNVELINRACTPTPAGLVAGFVTDKNTGAGLNGVTVASPDASAERAVTTATPQDPNISDGFYWFLSTLTGPHPFEANLRPYQAVRSEFAIEPDRVNKANFALKAGRITVSQTTVEANQPYGSTRSTSITLKNTGSAPATVEALQRAGQFEVLAPKAAPLVERRVSGISKGIHAVPSAGTGGSAPGSPNAEPQATDPAWSRIANAPAQISDNSAVNLGGKVYSVGGGSGSGSERSTWVYDPDTNVWSGLPEMPRGRAKASAAAVNGKIYVLGGWSAEGSLIPSVDVFDPQQGTWSTLVGVLHPAPRAAAGTAVVDGKIIMVGGCADADCTDTRDLVTFDPSSRTFTTGADYPVAVSYASCGAIGSGVYCAGGISTQTYRDTYGYDLAADAWTRLPDLPIDLWGSQTTVAGEMLIVSGGVTANSSAVTNRTIAYDPASQAWRDLPNAQVAAFRGAMACGVYKIGGALGATVTSESERLSGFGDCSTAAAPWLQTTPASFTLAAGASKTITLTLTATPEAGIDQPGTYRAQIGFRADSPYPVPTVDVNVGVAAPADWGKIQGTVTGQSCAGQRLPLPATVRFNLAGTGGRTGYTLRADAQGRFVYWLPAGTYQVVVSREGWTPKVKQQRVDAGFTLTYDVVLATASSCGTRAGGI</sequence>
<dbReference type="Pfam" id="PF00082">
    <property type="entry name" value="Peptidase_S8"/>
    <property type="match status" value="1"/>
</dbReference>
<dbReference type="EMBL" id="RBKT01000001">
    <property type="protein sequence ID" value="RKR92051.1"/>
    <property type="molecule type" value="Genomic_DNA"/>
</dbReference>
<dbReference type="InterPro" id="IPR008969">
    <property type="entry name" value="CarboxyPept-like_regulatory"/>
</dbReference>
<keyword evidence="4 6" id="KW-0720">Serine protease</keyword>
<dbReference type="OrthoDB" id="9813435at2"/>
<dbReference type="InterPro" id="IPR000209">
    <property type="entry name" value="Peptidase_S8/S53_dom"/>
</dbReference>
<dbReference type="PANTHER" id="PTHR43399:SF4">
    <property type="entry name" value="CELL WALL-ASSOCIATED PROTEASE"/>
    <property type="match status" value="1"/>
</dbReference>
<proteinExistence type="inferred from homology"/>
<dbReference type="Gene3D" id="2.60.120.200">
    <property type="match status" value="1"/>
</dbReference>
<comment type="caution">
    <text evidence="10">The sequence shown here is derived from an EMBL/GenBank/DDBJ whole genome shotgun (WGS) entry which is preliminary data.</text>
</comment>
<dbReference type="SUPFAM" id="SSF52743">
    <property type="entry name" value="Subtilisin-like"/>
    <property type="match status" value="1"/>
</dbReference>
<dbReference type="InterPro" id="IPR023828">
    <property type="entry name" value="Peptidase_S8_Ser-AS"/>
</dbReference>
<dbReference type="Gene3D" id="2.60.40.1120">
    <property type="entry name" value="Carboxypeptidase-like, regulatory domain"/>
    <property type="match status" value="3"/>
</dbReference>
<comment type="similarity">
    <text evidence="1 6">Belongs to the peptidase S8 family.</text>
</comment>
<dbReference type="SUPFAM" id="SSF49899">
    <property type="entry name" value="Concanavalin A-like lectins/glucanases"/>
    <property type="match status" value="1"/>
</dbReference>
<keyword evidence="3 6" id="KW-0378">Hydrolase</keyword>
<keyword evidence="2 6" id="KW-0645">Protease</keyword>
<dbReference type="InterPro" id="IPR013784">
    <property type="entry name" value="Carb-bd-like_fold"/>
</dbReference>
<feature type="domain" description="Peptidase S8/S53" evidence="9">
    <location>
        <begin position="175"/>
        <end position="459"/>
    </location>
</feature>
<evidence type="ECO:0000256" key="7">
    <source>
        <dbReference type="SAM" id="MobiDB-lite"/>
    </source>
</evidence>
<keyword evidence="11" id="KW-1185">Reference proteome</keyword>
<dbReference type="SUPFAM" id="SSF117281">
    <property type="entry name" value="Kelch motif"/>
    <property type="match status" value="1"/>
</dbReference>
<feature type="active site" description="Charge relay system" evidence="5 6">
    <location>
        <position position="184"/>
    </location>
</feature>
<dbReference type="Gene3D" id="2.120.10.80">
    <property type="entry name" value="Kelch-type beta propeller"/>
    <property type="match status" value="1"/>
</dbReference>
<dbReference type="InterPro" id="IPR015915">
    <property type="entry name" value="Kelch-typ_b-propeller"/>
</dbReference>
<reference evidence="10 11" key="1">
    <citation type="submission" date="2018-10" db="EMBL/GenBank/DDBJ databases">
        <title>Sequencing the genomes of 1000 actinobacteria strains.</title>
        <authorList>
            <person name="Klenk H.-P."/>
        </authorList>
    </citation>
    <scope>NUCLEOTIDE SEQUENCE [LARGE SCALE GENOMIC DNA]</scope>
    <source>
        <strain evidence="10 11">DSM 45175</strain>
    </source>
</reference>
<dbReference type="GO" id="GO:0030246">
    <property type="term" value="F:carbohydrate binding"/>
    <property type="evidence" value="ECO:0007669"/>
    <property type="project" value="InterPro"/>
</dbReference>
<dbReference type="RefSeq" id="WP_121160110.1">
    <property type="nucleotide sequence ID" value="NZ_RBKT01000001.1"/>
</dbReference>
<evidence type="ECO:0000256" key="2">
    <source>
        <dbReference type="ARBA" id="ARBA00022670"/>
    </source>
</evidence>
<dbReference type="InterPro" id="IPR036852">
    <property type="entry name" value="Peptidase_S8/S53_dom_sf"/>
</dbReference>
<feature type="chain" id="PRO_5019852652" evidence="8">
    <location>
        <begin position="26"/>
        <end position="1457"/>
    </location>
</feature>
<feature type="signal peptide" evidence="8">
    <location>
        <begin position="1"/>
        <end position="25"/>
    </location>
</feature>
<evidence type="ECO:0000313" key="11">
    <source>
        <dbReference type="Proteomes" id="UP000277671"/>
    </source>
</evidence>
<dbReference type="GO" id="GO:0006508">
    <property type="term" value="P:proteolysis"/>
    <property type="evidence" value="ECO:0007669"/>
    <property type="project" value="UniProtKB-KW"/>
</dbReference>
<evidence type="ECO:0000256" key="1">
    <source>
        <dbReference type="ARBA" id="ARBA00011073"/>
    </source>
</evidence>
<dbReference type="InterPro" id="IPR006652">
    <property type="entry name" value="Kelch_1"/>
</dbReference>
<evidence type="ECO:0000313" key="10">
    <source>
        <dbReference type="EMBL" id="RKR92051.1"/>
    </source>
</evidence>
<evidence type="ECO:0000256" key="5">
    <source>
        <dbReference type="PIRSR" id="PIRSR615500-1"/>
    </source>
</evidence>
<organism evidence="10 11">
    <name type="scientific">Micromonospora pisi</name>
    <dbReference type="NCBI Taxonomy" id="589240"/>
    <lineage>
        <taxon>Bacteria</taxon>
        <taxon>Bacillati</taxon>
        <taxon>Actinomycetota</taxon>
        <taxon>Actinomycetes</taxon>
        <taxon>Micromonosporales</taxon>
        <taxon>Micromonosporaceae</taxon>
        <taxon>Micromonospora</taxon>
    </lineage>
</organism>
<dbReference type="Gene3D" id="3.40.50.200">
    <property type="entry name" value="Peptidase S8/S53 domain"/>
    <property type="match status" value="1"/>
</dbReference>
<evidence type="ECO:0000259" key="9">
    <source>
        <dbReference type="Pfam" id="PF00082"/>
    </source>
</evidence>
<dbReference type="GO" id="GO:0004252">
    <property type="term" value="F:serine-type endopeptidase activity"/>
    <property type="evidence" value="ECO:0007669"/>
    <property type="project" value="UniProtKB-UniRule"/>
</dbReference>
<feature type="active site" description="Charge relay system" evidence="5 6">
    <location>
        <position position="231"/>
    </location>
</feature>
<dbReference type="SUPFAM" id="SSF49452">
    <property type="entry name" value="Starch-binding domain-like"/>
    <property type="match status" value="1"/>
</dbReference>
<name>A0A495JT84_9ACTN</name>
<evidence type="ECO:0000256" key="3">
    <source>
        <dbReference type="ARBA" id="ARBA00022801"/>
    </source>
</evidence>
<keyword evidence="8" id="KW-0732">Signal</keyword>
<dbReference type="Proteomes" id="UP000277671">
    <property type="component" value="Unassembled WGS sequence"/>
</dbReference>